<dbReference type="EMBL" id="JAROAS010000023">
    <property type="protein sequence ID" value="MED4128903.1"/>
    <property type="molecule type" value="Genomic_DNA"/>
</dbReference>
<evidence type="ECO:0000313" key="1">
    <source>
        <dbReference type="EMBL" id="MED4128903.1"/>
    </source>
</evidence>
<protein>
    <submittedName>
        <fullName evidence="1">Uncharacterized protein</fullName>
    </submittedName>
</protein>
<dbReference type="Proteomes" id="UP001341820">
    <property type="component" value="Unassembled WGS sequence"/>
</dbReference>
<name>A0ABU6NN75_9BACI</name>
<evidence type="ECO:0000313" key="2">
    <source>
        <dbReference type="Proteomes" id="UP001341820"/>
    </source>
</evidence>
<dbReference type="RefSeq" id="WP_328237659.1">
    <property type="nucleotide sequence ID" value="NZ_JAROAS010000023.1"/>
</dbReference>
<comment type="caution">
    <text evidence="1">The sequence shown here is derived from an EMBL/GenBank/DDBJ whole genome shotgun (WGS) entry which is preliminary data.</text>
</comment>
<reference evidence="1 2" key="1">
    <citation type="submission" date="2023-03" db="EMBL/GenBank/DDBJ databases">
        <title>Bacillus Genome Sequencing.</title>
        <authorList>
            <person name="Dunlap C."/>
        </authorList>
    </citation>
    <scope>NUCLEOTIDE SEQUENCE [LARGE SCALE GENOMIC DNA]</scope>
    <source>
        <strain evidence="1 2">B-4107</strain>
    </source>
</reference>
<proteinExistence type="predicted"/>
<gene>
    <name evidence="1" type="ORF">P5F74_12215</name>
</gene>
<sequence length="48" mass="5752">MQKATFNHIEAELYQYPNNPNTVKEIKNDEFDLLHPYLEEIAIGTRRF</sequence>
<keyword evidence="2" id="KW-1185">Reference proteome</keyword>
<organism evidence="1 2">
    <name type="scientific">Shouchella miscanthi</name>
    <dbReference type="NCBI Taxonomy" id="2598861"/>
    <lineage>
        <taxon>Bacteria</taxon>
        <taxon>Bacillati</taxon>
        <taxon>Bacillota</taxon>
        <taxon>Bacilli</taxon>
        <taxon>Bacillales</taxon>
        <taxon>Bacillaceae</taxon>
        <taxon>Shouchella</taxon>
    </lineage>
</organism>
<accession>A0ABU6NN75</accession>